<reference evidence="6 7" key="1">
    <citation type="submission" date="2018-09" db="EMBL/GenBank/DDBJ databases">
        <authorList>
            <person name="Wang Z."/>
        </authorList>
    </citation>
    <scope>NUCLEOTIDE SEQUENCE [LARGE SCALE GENOMIC DNA]</scope>
    <source>
        <strain evidence="6 7">ALS 81</strain>
    </source>
</reference>
<comment type="caution">
    <text evidence="6">The sequence shown here is derived from an EMBL/GenBank/DDBJ whole genome shotgun (WGS) entry which is preliminary data.</text>
</comment>
<dbReference type="PROSITE" id="PS50932">
    <property type="entry name" value="HTH_LACI_2"/>
    <property type="match status" value="1"/>
</dbReference>
<dbReference type="InterPro" id="IPR001761">
    <property type="entry name" value="Peripla_BP/Lac1_sug-bd_dom"/>
</dbReference>
<dbReference type="SUPFAM" id="SSF53822">
    <property type="entry name" value="Periplasmic binding protein-like I"/>
    <property type="match status" value="1"/>
</dbReference>
<dbReference type="Gene3D" id="1.10.260.40">
    <property type="entry name" value="lambda repressor-like DNA-binding domains"/>
    <property type="match status" value="1"/>
</dbReference>
<dbReference type="Pfam" id="PF00532">
    <property type="entry name" value="Peripla_BP_1"/>
    <property type="match status" value="1"/>
</dbReference>
<keyword evidence="7" id="KW-1185">Reference proteome</keyword>
<dbReference type="OrthoDB" id="9798934at2"/>
<evidence type="ECO:0000256" key="3">
    <source>
        <dbReference type="ARBA" id="ARBA00023125"/>
    </source>
</evidence>
<dbReference type="PANTHER" id="PTHR30146:SF148">
    <property type="entry name" value="HTH-TYPE TRANSCRIPTIONAL REPRESSOR PURR-RELATED"/>
    <property type="match status" value="1"/>
</dbReference>
<evidence type="ECO:0000256" key="2">
    <source>
        <dbReference type="ARBA" id="ARBA00023015"/>
    </source>
</evidence>
<dbReference type="InterPro" id="IPR010982">
    <property type="entry name" value="Lambda_DNA-bd_dom_sf"/>
</dbReference>
<name>A0A420EB88_9ALTE</name>
<dbReference type="SMART" id="SM00354">
    <property type="entry name" value="HTH_LACI"/>
    <property type="match status" value="1"/>
</dbReference>
<organism evidence="6 7">
    <name type="scientific">Alginatibacterium sediminis</name>
    <dbReference type="NCBI Taxonomy" id="2164068"/>
    <lineage>
        <taxon>Bacteria</taxon>
        <taxon>Pseudomonadati</taxon>
        <taxon>Pseudomonadota</taxon>
        <taxon>Gammaproteobacteria</taxon>
        <taxon>Alteromonadales</taxon>
        <taxon>Alteromonadaceae</taxon>
        <taxon>Alginatibacterium</taxon>
    </lineage>
</organism>
<dbReference type="Proteomes" id="UP000286482">
    <property type="component" value="Unassembled WGS sequence"/>
</dbReference>
<accession>A0A420EB88</accession>
<dbReference type="Gene3D" id="3.40.50.2300">
    <property type="match status" value="2"/>
</dbReference>
<dbReference type="InterPro" id="IPR028082">
    <property type="entry name" value="Peripla_BP_I"/>
</dbReference>
<evidence type="ECO:0000313" key="7">
    <source>
        <dbReference type="Proteomes" id="UP000286482"/>
    </source>
</evidence>
<sequence length="329" mass="36710">MSNIKDVAAHAGVSFKTVARVINNEPLVRDRTREKVLRSIDVLKYRPNTSAKMMRNQKSGVYGVLMETNHSMAPAVSIIQEAQRYARTNNKLVITANVNKNDRALAIEQMLNLRVDGIIYATMYHQQVELPSELEGTPVVLANCFSADKAIPAIVPNEHQAAFELSQRLLNKGYQRIAFLNIHQDVIASSGRLSGYQDALAKHNIAFDHALLHYAEVESSKGVIQITDQILDTLFNASDPPDAIICGKDEIALDAYLYFAKKGIEVGKDIGIGSFDNMEIITKNMKPKLSTMELPHDKMGRLAMKYLLGSTLENNLHQVDWDFVEGHSF</sequence>
<dbReference type="GO" id="GO:0003700">
    <property type="term" value="F:DNA-binding transcription factor activity"/>
    <property type="evidence" value="ECO:0007669"/>
    <property type="project" value="TreeGrafter"/>
</dbReference>
<proteinExistence type="predicted"/>
<dbReference type="PANTHER" id="PTHR30146">
    <property type="entry name" value="LACI-RELATED TRANSCRIPTIONAL REPRESSOR"/>
    <property type="match status" value="1"/>
</dbReference>
<keyword evidence="3 6" id="KW-0238">DNA-binding</keyword>
<dbReference type="AlphaFoldDB" id="A0A420EB88"/>
<evidence type="ECO:0000256" key="4">
    <source>
        <dbReference type="ARBA" id="ARBA00023163"/>
    </source>
</evidence>
<keyword evidence="1" id="KW-0678">Repressor</keyword>
<gene>
    <name evidence="6" type="ORF">DBZ36_11975</name>
</gene>
<feature type="domain" description="HTH lacI-type" evidence="5">
    <location>
        <begin position="2"/>
        <end position="56"/>
    </location>
</feature>
<evidence type="ECO:0000313" key="6">
    <source>
        <dbReference type="EMBL" id="RKF17959.1"/>
    </source>
</evidence>
<dbReference type="PROSITE" id="PS00356">
    <property type="entry name" value="HTH_LACI_1"/>
    <property type="match status" value="1"/>
</dbReference>
<dbReference type="GO" id="GO:0000976">
    <property type="term" value="F:transcription cis-regulatory region binding"/>
    <property type="evidence" value="ECO:0007669"/>
    <property type="project" value="TreeGrafter"/>
</dbReference>
<dbReference type="RefSeq" id="WP_120355185.1">
    <property type="nucleotide sequence ID" value="NZ_RAQO01000006.1"/>
</dbReference>
<dbReference type="Pfam" id="PF00356">
    <property type="entry name" value="LacI"/>
    <property type="match status" value="1"/>
</dbReference>
<dbReference type="CDD" id="cd01392">
    <property type="entry name" value="HTH_LacI"/>
    <property type="match status" value="1"/>
</dbReference>
<evidence type="ECO:0000259" key="5">
    <source>
        <dbReference type="PROSITE" id="PS50932"/>
    </source>
</evidence>
<dbReference type="CDD" id="cd06288">
    <property type="entry name" value="PBP1_sucrose_transcription_regulator"/>
    <property type="match status" value="1"/>
</dbReference>
<dbReference type="InterPro" id="IPR000843">
    <property type="entry name" value="HTH_LacI"/>
</dbReference>
<dbReference type="EMBL" id="RAQO01000006">
    <property type="protein sequence ID" value="RKF17959.1"/>
    <property type="molecule type" value="Genomic_DNA"/>
</dbReference>
<protein>
    <submittedName>
        <fullName evidence="6">LacI family DNA-binding transcriptional regulator</fullName>
    </submittedName>
</protein>
<dbReference type="SUPFAM" id="SSF47413">
    <property type="entry name" value="lambda repressor-like DNA-binding domains"/>
    <property type="match status" value="1"/>
</dbReference>
<evidence type="ECO:0000256" key="1">
    <source>
        <dbReference type="ARBA" id="ARBA00022491"/>
    </source>
</evidence>
<keyword evidence="4" id="KW-0804">Transcription</keyword>
<keyword evidence="2" id="KW-0805">Transcription regulation</keyword>